<dbReference type="Proteomes" id="UP000521943">
    <property type="component" value="Unassembled WGS sequence"/>
</dbReference>
<protein>
    <recommendedName>
        <fullName evidence="3">HAT C-terminal dimerisation domain-containing protein</fullName>
    </recommendedName>
</protein>
<dbReference type="OrthoDB" id="3268424at2759"/>
<feature type="non-terminal residue" evidence="1">
    <location>
        <position position="1"/>
    </location>
</feature>
<evidence type="ECO:0000313" key="1">
    <source>
        <dbReference type="EMBL" id="KAF6749032.1"/>
    </source>
</evidence>
<name>A0A8H6HMF5_9AGAR</name>
<proteinExistence type="predicted"/>
<dbReference type="EMBL" id="JACGCI010000066">
    <property type="protein sequence ID" value="KAF6749032.1"/>
    <property type="molecule type" value="Genomic_DNA"/>
</dbReference>
<gene>
    <name evidence="1" type="ORF">DFP72DRAFT_819568</name>
</gene>
<reference evidence="1 2" key="1">
    <citation type="submission" date="2020-07" db="EMBL/GenBank/DDBJ databases">
        <title>Comparative genomics of pyrophilous fungi reveals a link between fire events and developmental genes.</title>
        <authorList>
            <consortium name="DOE Joint Genome Institute"/>
            <person name="Steindorff A.S."/>
            <person name="Carver A."/>
            <person name="Calhoun S."/>
            <person name="Stillman K."/>
            <person name="Liu H."/>
            <person name="Lipzen A."/>
            <person name="Pangilinan J."/>
            <person name="Labutti K."/>
            <person name="Bruns T.D."/>
            <person name="Grigoriev I.V."/>
        </authorList>
    </citation>
    <scope>NUCLEOTIDE SEQUENCE [LARGE SCALE GENOMIC DNA]</scope>
    <source>
        <strain evidence="1 2">CBS 144469</strain>
    </source>
</reference>
<sequence>PASSVDAERAFSIGRRQINFMQHNMSSTSFRGKMALGSWLGTPLDPGIEEAAGIIQSHMPSSTQSSTDDDDVM</sequence>
<keyword evidence="2" id="KW-1185">Reference proteome</keyword>
<dbReference type="AlphaFoldDB" id="A0A8H6HMF5"/>
<evidence type="ECO:0008006" key="3">
    <source>
        <dbReference type="Google" id="ProtNLM"/>
    </source>
</evidence>
<comment type="caution">
    <text evidence="1">The sequence shown here is derived from an EMBL/GenBank/DDBJ whole genome shotgun (WGS) entry which is preliminary data.</text>
</comment>
<organism evidence="1 2">
    <name type="scientific">Ephemerocybe angulata</name>
    <dbReference type="NCBI Taxonomy" id="980116"/>
    <lineage>
        <taxon>Eukaryota</taxon>
        <taxon>Fungi</taxon>
        <taxon>Dikarya</taxon>
        <taxon>Basidiomycota</taxon>
        <taxon>Agaricomycotina</taxon>
        <taxon>Agaricomycetes</taxon>
        <taxon>Agaricomycetidae</taxon>
        <taxon>Agaricales</taxon>
        <taxon>Agaricineae</taxon>
        <taxon>Psathyrellaceae</taxon>
        <taxon>Ephemerocybe</taxon>
    </lineage>
</organism>
<accession>A0A8H6HMF5</accession>
<evidence type="ECO:0000313" key="2">
    <source>
        <dbReference type="Proteomes" id="UP000521943"/>
    </source>
</evidence>